<feature type="transmembrane region" description="Helical" evidence="2">
    <location>
        <begin position="52"/>
        <end position="73"/>
    </location>
</feature>
<dbReference type="Pfam" id="PF12730">
    <property type="entry name" value="ABC2_membrane_4"/>
    <property type="match status" value="1"/>
</dbReference>
<dbReference type="RefSeq" id="WP_088920830.1">
    <property type="nucleotide sequence ID" value="NZ_CP018632.1"/>
</dbReference>
<dbReference type="KEGG" id="gai:IMCC3135_29755"/>
<feature type="transmembrane region" description="Helical" evidence="2">
    <location>
        <begin position="212"/>
        <end position="230"/>
    </location>
</feature>
<keyword evidence="2" id="KW-0812">Transmembrane</keyword>
<dbReference type="AlphaFoldDB" id="A0A2Z2P3I8"/>
<gene>
    <name evidence="3" type="ORF">IMCC3135_29755</name>
</gene>
<feature type="region of interest" description="Disordered" evidence="1">
    <location>
        <begin position="548"/>
        <end position="573"/>
    </location>
</feature>
<protein>
    <submittedName>
        <fullName evidence="3">Uncharacterized protein</fullName>
    </submittedName>
</protein>
<dbReference type="OrthoDB" id="5487375at2"/>
<keyword evidence="2" id="KW-0472">Membrane</keyword>
<feature type="transmembrane region" description="Helical" evidence="2">
    <location>
        <begin position="12"/>
        <end position="32"/>
    </location>
</feature>
<accession>A0A2Z2P3I8</accession>
<dbReference type="EMBL" id="CP018632">
    <property type="protein sequence ID" value="ASJ76000.1"/>
    <property type="molecule type" value="Genomic_DNA"/>
</dbReference>
<evidence type="ECO:0000313" key="4">
    <source>
        <dbReference type="Proteomes" id="UP000250079"/>
    </source>
</evidence>
<evidence type="ECO:0000256" key="1">
    <source>
        <dbReference type="SAM" id="MobiDB-lite"/>
    </source>
</evidence>
<keyword evidence="2" id="KW-1133">Transmembrane helix</keyword>
<reference evidence="3 4" key="1">
    <citation type="submission" date="2016-12" db="EMBL/GenBank/DDBJ databases">
        <authorList>
            <person name="Song W.-J."/>
            <person name="Kurnit D.M."/>
        </authorList>
    </citation>
    <scope>NUCLEOTIDE SEQUENCE [LARGE SCALE GENOMIC DNA]</scope>
    <source>
        <strain evidence="3 4">IMCC3135</strain>
    </source>
</reference>
<feature type="transmembrane region" description="Helical" evidence="2">
    <location>
        <begin position="170"/>
        <end position="192"/>
    </location>
</feature>
<feature type="transmembrane region" description="Helical" evidence="2">
    <location>
        <begin position="137"/>
        <end position="158"/>
    </location>
</feature>
<feature type="transmembrane region" description="Helical" evidence="2">
    <location>
        <begin position="94"/>
        <end position="117"/>
    </location>
</feature>
<evidence type="ECO:0000256" key="2">
    <source>
        <dbReference type="SAM" id="Phobius"/>
    </source>
</evidence>
<feature type="transmembrane region" description="Helical" evidence="2">
    <location>
        <begin position="250"/>
        <end position="268"/>
    </location>
</feature>
<organism evidence="3 4">
    <name type="scientific">Granulosicoccus antarcticus IMCC3135</name>
    <dbReference type="NCBI Taxonomy" id="1192854"/>
    <lineage>
        <taxon>Bacteria</taxon>
        <taxon>Pseudomonadati</taxon>
        <taxon>Pseudomonadota</taxon>
        <taxon>Gammaproteobacteria</taxon>
        <taxon>Chromatiales</taxon>
        <taxon>Granulosicoccaceae</taxon>
        <taxon>Granulosicoccus</taxon>
    </lineage>
</organism>
<keyword evidence="4" id="KW-1185">Reference proteome</keyword>
<name>A0A2Z2P3I8_9GAMM</name>
<proteinExistence type="predicted"/>
<sequence>MIRLIAKELRQLLPIAYLWLAVLVLGYAMQFFTERADEKTFGGWCEGYCEYSSNAAVAVFLVLLALVTAYSLFPREHDDATIDFLRALPVSRKAVFIAKVAAAWILLCLINILSYGIDWALLTSNPESIGGLFYTQVWATLLWRDCLFMFIILSHGVLLSWFRTLGLVIYGLYLVGLMWAESALGTSGNWSIFSLLSNEYQGSSLIVNKDALAIHTGIALLMLLIAYRLWNRTDSSTSGKPSSSRGMRVVNVLFSIVGFLGLGLMLAYRIGVDTGKAEGESLTVTATEHYRFVYDVKREQVVGYIAEHAEDDLQALGEILGVSNLPKIRVDLSASSEHAAGLAKWKKIQMDLDAFSEDVSQRRVLSHETAHVLQAVESERALAENYAAAKFFIEGMAQYTSFEVVPENERRRSNWELASVAWQRQKIRFDDLIDSAGFAQKFDAELHYSLGDLWTRAMVDTCGLSSLGDFLRASSREGAVRDLPAAIFWRDTTRAIGCDLDTVNATWRQQMSELYQEVDGRHYPEFSDVVIQRDPDTRQVRLTARLKPAESQAENAAVNDADNDEGEAGSKPEELISPARFIVRIGGISTQLAGGVDPVFKGQMTGEQGDQRVEFLIPDYAIAGDRFRFQLGFTPSADARYYYESWRRGSAASSVMPESSGES</sequence>
<evidence type="ECO:0000313" key="3">
    <source>
        <dbReference type="EMBL" id="ASJ76000.1"/>
    </source>
</evidence>
<dbReference type="Proteomes" id="UP000250079">
    <property type="component" value="Chromosome"/>
</dbReference>